<dbReference type="PRINTS" id="PR00258">
    <property type="entry name" value="SPERACTRCPTR"/>
</dbReference>
<dbReference type="Pfam" id="PF00530">
    <property type="entry name" value="SRCR"/>
    <property type="match status" value="7"/>
</dbReference>
<keyword evidence="9" id="KW-0472">Membrane</keyword>
<keyword evidence="4" id="KW-0964">Secreted</keyword>
<evidence type="ECO:0000313" key="14">
    <source>
        <dbReference type="Proteomes" id="UP000694553"/>
    </source>
</evidence>
<evidence type="ECO:0000256" key="9">
    <source>
        <dbReference type="ARBA" id="ARBA00023136"/>
    </source>
</evidence>
<keyword evidence="7" id="KW-0677">Repeat</keyword>
<reference evidence="14" key="1">
    <citation type="submission" date="2019-10" db="EMBL/GenBank/DDBJ databases">
        <title>Corvus moneduloides (New Caledonian crow) genome, bCorMon1, primary haplotype.</title>
        <authorList>
            <person name="Rutz C."/>
            <person name="Fungtammasan C."/>
            <person name="Mountcastle J."/>
            <person name="Formenti G."/>
            <person name="Chow W."/>
            <person name="Howe K."/>
            <person name="Steele M.P."/>
            <person name="Fernandes J."/>
            <person name="Gilbert M.T.P."/>
            <person name="Fedrigo O."/>
            <person name="Jarvis E.D."/>
            <person name="Gemmell N."/>
        </authorList>
    </citation>
    <scope>NUCLEOTIDE SEQUENCE [LARGE SCALE GENOMIC DNA]</scope>
</reference>
<keyword evidence="5" id="KW-0812">Transmembrane</keyword>
<dbReference type="FunFam" id="3.10.250.10:FF:000002">
    <property type="entry name" value="Scavenger receptor cysteine-rich type 1 protein M130"/>
    <property type="match status" value="1"/>
</dbReference>
<evidence type="ECO:0000256" key="5">
    <source>
        <dbReference type="ARBA" id="ARBA00022692"/>
    </source>
</evidence>
<evidence type="ECO:0000256" key="10">
    <source>
        <dbReference type="ARBA" id="ARBA00023157"/>
    </source>
</evidence>
<sequence length="1135" mass="120425">MGPSIWPWWTAKEMTYTGFRLGNSSSGCTGRVEQLSVRLAGGRGRCRGFLEVKHGGEWGSVCVYDFDWEAHWAIVVCRQLGCGRVAKASPYAPFGQGTGRIWLQPFCLGTEEALEECPHLGWGRHFCGHESDVGVTCRGEGTHAVELRLAGGGSPCAGRVEVKLRGRWGSVGDNIWDMEDAEVVCQHLGCGSAAGAYFAPEIFGAGDGSVSLANVDCKGNESTLWDCGIRGWGPYNYRFSRLVGGDGACAGRLEVRQGRAWVGVCEDQVDMKVAQVVCRELGCGAALSIPGSERFGAGSGPLWDGGFQCNGTEPLLSACARHRPHSQGCSTAYTGFRLGNSSSGCTGRVEVAVRGTWGSVCASEWELADVHVLCRHLGCGRAFTVPPGGSFGSGDGPLRPDAFGCSGSERHPGECPVAVLGKPPCAPGNAAAVNCSGSVQLVEGETRCDGWLELAISNGTWRRVPGELLFVWNFSNVCSEMGCGGLDKSIAVRGEDILRNIDEKERAVIERVIETMQGMTTELTGAYYTFGYWFKMNVVTTAPPGISHGAAIVCSGSRRVRLVGSSGRCAGRVEVYSGGTWSAVCQEGWELRDAAVVCRELGCGTALEAPSWARFGAGPGPLWPYIPACSGSEESLWECGRSEGRECGRGGGAGAVCSEQLSVRLAGGRGRCRGFLEVSHNGTWGRVCADGTSPGTANTVCQQLGCGPRGWLSAVPAQQPAPAWLAWVGCEDGARSLWGCPSAPWNLQSCGPGGDAHVACDGDSDGIAETDTTPHPDGATSSGELRLVGGGGRCAGRVEVKHGGEWGSVCVFDFDWEARWAIVVCRQLGCGRVAKASPYAPFGQGTGRIWLQPFFCRGTEEALEECPHFGWGQHFCGHESDVGVTSCAGRLEVRQGRAWVGVCEDQVDMKVAQVVCRELGCGAALSIPGSERFGAGSGPLWDGGLQCNGTEPLLSACARHRPHSQGCSTGPASVICSRKCRGHRGLLGSLRHRPPERPFCHSLHGLPAGQQQLGMHRAGGGGSEGDVGLRVRQRVGAGRCARPVPPPGLRPRLHRAPGRLLWQRGRATAAGRLRLQRERAAPGRVPRGRAGEAPLCPRKRRCRQLLRCVRHLREVHEGLLGPPRTGSRGCRDVLE</sequence>
<dbReference type="FunFam" id="3.10.250.10:FF:000004">
    <property type="entry name" value="Scavenger receptor cysteine-rich type 1 protein M130"/>
    <property type="match status" value="3"/>
</dbReference>
<dbReference type="GO" id="GO:0005737">
    <property type="term" value="C:cytoplasm"/>
    <property type="evidence" value="ECO:0007669"/>
    <property type="project" value="UniProtKB-ARBA"/>
</dbReference>
<keyword evidence="11" id="KW-0325">Glycoprotein</keyword>
<feature type="disulfide bond" evidence="12">
    <location>
        <begin position="947"/>
        <end position="957"/>
    </location>
</feature>
<feature type="disulfide bond" evidence="12">
    <location>
        <begin position="730"/>
        <end position="740"/>
    </location>
</feature>
<evidence type="ECO:0000256" key="3">
    <source>
        <dbReference type="ARBA" id="ARBA00022475"/>
    </source>
</evidence>
<keyword evidence="6" id="KW-0732">Signal</keyword>
<feature type="disulfide bond" evidence="12">
    <location>
        <begin position="309"/>
        <end position="319"/>
    </location>
</feature>
<feature type="disulfide bond" evidence="12">
    <location>
        <begin position="856"/>
        <end position="866"/>
    </location>
</feature>
<reference evidence="13" key="2">
    <citation type="submission" date="2025-08" db="UniProtKB">
        <authorList>
            <consortium name="Ensembl"/>
        </authorList>
    </citation>
    <scope>IDENTIFICATION</scope>
</reference>
<dbReference type="Ensembl" id="ENSCMUT00000033370.1">
    <property type="protein sequence ID" value="ENSCMUP00000029603.1"/>
    <property type="gene ID" value="ENSCMUG00000019026.1"/>
</dbReference>
<evidence type="ECO:0000256" key="12">
    <source>
        <dbReference type="PROSITE-ProRule" id="PRU00196"/>
    </source>
</evidence>
<feature type="disulfide bond" evidence="12">
    <location>
        <begin position="405"/>
        <end position="415"/>
    </location>
</feature>
<evidence type="ECO:0000256" key="6">
    <source>
        <dbReference type="ARBA" id="ARBA00022729"/>
    </source>
</evidence>
<dbReference type="GO" id="GO:0005886">
    <property type="term" value="C:plasma membrane"/>
    <property type="evidence" value="ECO:0007669"/>
    <property type="project" value="UniProtKB-SubCell"/>
</dbReference>
<evidence type="ECO:0000256" key="2">
    <source>
        <dbReference type="ARBA" id="ARBA00004613"/>
    </source>
</evidence>
<reference evidence="13" key="3">
    <citation type="submission" date="2025-09" db="UniProtKB">
        <authorList>
            <consortium name="Ensembl"/>
        </authorList>
    </citation>
    <scope>IDENTIFICATION</scope>
</reference>
<dbReference type="SMART" id="SM00202">
    <property type="entry name" value="SR"/>
    <property type="match status" value="8"/>
</dbReference>
<dbReference type="AlphaFoldDB" id="A0A8U7NRA7"/>
<dbReference type="PANTHER" id="PTHR19331:SF487">
    <property type="entry name" value="SOLUBLE SCAVENGER RECEPTOR CYSTEINE-RICH DOMAIN-CONTAINING PROTEIN SSC5D"/>
    <property type="match status" value="1"/>
</dbReference>
<comment type="caution">
    <text evidence="12">Lacks conserved residue(s) required for the propagation of feature annotation.</text>
</comment>
<feature type="disulfide bond" evidence="12">
    <location>
        <begin position="629"/>
        <end position="639"/>
    </location>
</feature>
<evidence type="ECO:0000313" key="13">
    <source>
        <dbReference type="Ensembl" id="ENSCMUP00000029603.1"/>
    </source>
</evidence>
<feature type="disulfide bond" evidence="12">
    <location>
        <begin position="903"/>
        <end position="967"/>
    </location>
</feature>
<comment type="subcellular location">
    <subcellularLocation>
        <location evidence="1">Cell membrane</location>
        <topology evidence="1">Single-pass type I membrane protein</topology>
    </subcellularLocation>
    <subcellularLocation>
        <location evidence="2">Secreted</location>
    </subcellularLocation>
</comment>
<dbReference type="PROSITE" id="PS50287">
    <property type="entry name" value="SRCR_2"/>
    <property type="match status" value="9"/>
</dbReference>
<dbReference type="SUPFAM" id="SSF56487">
    <property type="entry name" value="SRCR-like"/>
    <property type="match status" value="9"/>
</dbReference>
<evidence type="ECO:0000256" key="8">
    <source>
        <dbReference type="ARBA" id="ARBA00022989"/>
    </source>
</evidence>
<keyword evidence="14" id="KW-1185">Reference proteome</keyword>
<organism evidence="13 14">
    <name type="scientific">Corvus moneduloides</name>
    <name type="common">New Caledonian crow</name>
    <dbReference type="NCBI Taxonomy" id="1196302"/>
    <lineage>
        <taxon>Eukaryota</taxon>
        <taxon>Metazoa</taxon>
        <taxon>Chordata</taxon>
        <taxon>Craniata</taxon>
        <taxon>Vertebrata</taxon>
        <taxon>Euteleostomi</taxon>
        <taxon>Archelosauria</taxon>
        <taxon>Archosauria</taxon>
        <taxon>Dinosauria</taxon>
        <taxon>Saurischia</taxon>
        <taxon>Theropoda</taxon>
        <taxon>Coelurosauria</taxon>
        <taxon>Aves</taxon>
        <taxon>Neognathae</taxon>
        <taxon>Neoaves</taxon>
        <taxon>Telluraves</taxon>
        <taxon>Australaves</taxon>
        <taxon>Passeriformes</taxon>
        <taxon>Corvoidea</taxon>
        <taxon>Corvidae</taxon>
        <taxon>Corvus</taxon>
    </lineage>
</organism>
<protein>
    <submittedName>
        <fullName evidence="13">Uncharacterized protein</fullName>
    </submittedName>
</protein>
<evidence type="ECO:0000256" key="4">
    <source>
        <dbReference type="ARBA" id="ARBA00022525"/>
    </source>
</evidence>
<evidence type="ECO:0000256" key="7">
    <source>
        <dbReference type="ARBA" id="ARBA00022737"/>
    </source>
</evidence>
<evidence type="ECO:0000256" key="11">
    <source>
        <dbReference type="ARBA" id="ARBA00023180"/>
    </source>
</evidence>
<dbReference type="FunFam" id="3.10.250.10:FF:000001">
    <property type="entry name" value="Lysyl oxidase 4 isoform X1"/>
    <property type="match status" value="1"/>
</dbReference>
<dbReference type="Gene3D" id="3.10.250.10">
    <property type="entry name" value="SRCR-like domain"/>
    <property type="match status" value="8"/>
</dbReference>
<dbReference type="FunFam" id="3.10.250.10:FF:000009">
    <property type="entry name" value="WC1"/>
    <property type="match status" value="2"/>
</dbReference>
<keyword evidence="8" id="KW-1133">Transmembrane helix</keyword>
<evidence type="ECO:0000256" key="1">
    <source>
        <dbReference type="ARBA" id="ARBA00004251"/>
    </source>
</evidence>
<dbReference type="Proteomes" id="UP000694553">
    <property type="component" value="Unassembled WGS sequence"/>
</dbReference>
<accession>A0A8U7NRA7</accession>
<dbReference type="GO" id="GO:0005576">
    <property type="term" value="C:extracellular region"/>
    <property type="evidence" value="ECO:0007669"/>
    <property type="project" value="UniProtKB-SubCell"/>
</dbReference>
<dbReference type="PANTHER" id="PTHR19331">
    <property type="entry name" value="SCAVENGER RECEPTOR DOMAIN-CONTAINING"/>
    <property type="match status" value="1"/>
</dbReference>
<name>A0A8U7NRA7_CORMO</name>
<feature type="disulfide bond" evidence="12">
    <location>
        <begin position="107"/>
        <end position="117"/>
    </location>
</feature>
<feature type="disulfide bond" evidence="12">
    <location>
        <begin position="374"/>
        <end position="435"/>
    </location>
</feature>
<keyword evidence="3" id="KW-1003">Cell membrane</keyword>
<feature type="disulfide bond" evidence="12">
    <location>
        <begin position="361"/>
        <end position="425"/>
    </location>
</feature>
<dbReference type="InterPro" id="IPR036772">
    <property type="entry name" value="SRCR-like_dom_sf"/>
</dbReference>
<dbReference type="FunFam" id="3.10.250.10:FF:000012">
    <property type="entry name" value="CD163 molecule like 1"/>
    <property type="match status" value="1"/>
</dbReference>
<keyword evidence="10 12" id="KW-1015">Disulfide bond</keyword>
<dbReference type="InterPro" id="IPR001190">
    <property type="entry name" value="SRCR"/>
</dbReference>
<feature type="disulfide bond" evidence="12">
    <location>
        <begin position="217"/>
        <end position="227"/>
    </location>
</feature>
<proteinExistence type="predicted"/>